<protein>
    <recommendedName>
        <fullName evidence="3">Leucine-rich repeat domain-containing protein</fullName>
    </recommendedName>
</protein>
<gene>
    <name evidence="1" type="ORF">H7U08_23275</name>
</gene>
<evidence type="ECO:0000313" key="1">
    <source>
        <dbReference type="EMBL" id="MBY0039434.1"/>
    </source>
</evidence>
<organism evidence="1 2">
    <name type="scientific">Bacillus cereus</name>
    <dbReference type="NCBI Taxonomy" id="1396"/>
    <lineage>
        <taxon>Bacteria</taxon>
        <taxon>Bacillati</taxon>
        <taxon>Bacillota</taxon>
        <taxon>Bacilli</taxon>
        <taxon>Bacillales</taxon>
        <taxon>Bacillaceae</taxon>
        <taxon>Bacillus</taxon>
        <taxon>Bacillus cereus group</taxon>
    </lineage>
</organism>
<dbReference type="EMBL" id="JACLPZ010000035">
    <property type="protein sequence ID" value="MBY0039434.1"/>
    <property type="molecule type" value="Genomic_DNA"/>
</dbReference>
<dbReference type="AlphaFoldDB" id="A0AAW4R1K4"/>
<proteinExistence type="predicted"/>
<comment type="caution">
    <text evidence="1">The sequence shown here is derived from an EMBL/GenBank/DDBJ whole genome shotgun (WGS) entry which is preliminary data.</text>
</comment>
<name>A0AAW4R1K4_BACCE</name>
<sequence>MEKNGLPVVSKGNYELEQVINFFNNNEKIEEVEYDSIFVHFITYKACIVLGKPKAFEHKEIKCISVNGLRNLEWASADIPTVEALYLDFNRNLNSSDMC</sequence>
<reference evidence="1" key="1">
    <citation type="submission" date="2020-08" db="EMBL/GenBank/DDBJ databases">
        <title>Fungal Genomes of the International Space Station.</title>
        <authorList>
            <person name="Seuylemezian A."/>
            <person name="Singh N.K."/>
            <person name="Wood J."/>
            <person name="Venkateswaran K."/>
        </authorList>
    </citation>
    <scope>NUCLEOTIDE SEQUENCE</scope>
    <source>
        <strain evidence="1">I2-B2</strain>
    </source>
</reference>
<accession>A0AAW4R1K4</accession>
<evidence type="ECO:0000313" key="2">
    <source>
        <dbReference type="Proteomes" id="UP001197806"/>
    </source>
</evidence>
<evidence type="ECO:0008006" key="3">
    <source>
        <dbReference type="Google" id="ProtNLM"/>
    </source>
</evidence>
<dbReference type="RefSeq" id="WP_221826371.1">
    <property type="nucleotide sequence ID" value="NZ_JACLPZ010000035.1"/>
</dbReference>
<dbReference type="Proteomes" id="UP001197806">
    <property type="component" value="Unassembled WGS sequence"/>
</dbReference>